<name>A0A4C1WD60_EUMVA</name>
<organism evidence="1 2">
    <name type="scientific">Eumeta variegata</name>
    <name type="common">Bagworm moth</name>
    <name type="synonym">Eumeta japonica</name>
    <dbReference type="NCBI Taxonomy" id="151549"/>
    <lineage>
        <taxon>Eukaryota</taxon>
        <taxon>Metazoa</taxon>
        <taxon>Ecdysozoa</taxon>
        <taxon>Arthropoda</taxon>
        <taxon>Hexapoda</taxon>
        <taxon>Insecta</taxon>
        <taxon>Pterygota</taxon>
        <taxon>Neoptera</taxon>
        <taxon>Endopterygota</taxon>
        <taxon>Lepidoptera</taxon>
        <taxon>Glossata</taxon>
        <taxon>Ditrysia</taxon>
        <taxon>Tineoidea</taxon>
        <taxon>Psychidae</taxon>
        <taxon>Oiketicinae</taxon>
        <taxon>Eumeta</taxon>
    </lineage>
</organism>
<proteinExistence type="predicted"/>
<comment type="caution">
    <text evidence="1">The sequence shown here is derived from an EMBL/GenBank/DDBJ whole genome shotgun (WGS) entry which is preliminary data.</text>
</comment>
<accession>A0A4C1WD60</accession>
<reference evidence="1 2" key="1">
    <citation type="journal article" date="2019" name="Commun. Biol.">
        <title>The bagworm genome reveals a unique fibroin gene that provides high tensile strength.</title>
        <authorList>
            <person name="Kono N."/>
            <person name="Nakamura H."/>
            <person name="Ohtoshi R."/>
            <person name="Tomita M."/>
            <person name="Numata K."/>
            <person name="Arakawa K."/>
        </authorList>
    </citation>
    <scope>NUCLEOTIDE SEQUENCE [LARGE SCALE GENOMIC DNA]</scope>
</reference>
<evidence type="ECO:0000313" key="1">
    <source>
        <dbReference type="EMBL" id="GBP48067.1"/>
    </source>
</evidence>
<evidence type="ECO:0000313" key="2">
    <source>
        <dbReference type="Proteomes" id="UP000299102"/>
    </source>
</evidence>
<dbReference type="AlphaFoldDB" id="A0A4C1WD60"/>
<sequence length="102" mass="11160">MKLKTDCPPSLLLTVTARTFTTKRLEGPPPAPREHTPSPMAALRSQQVGADLDIVDAPRTRGTASFSERLAGRKTEAYGRRDRSCYVSSMITNLSKSILISI</sequence>
<gene>
    <name evidence="1" type="ORF">EVAR_85682_1</name>
</gene>
<dbReference type="Proteomes" id="UP000299102">
    <property type="component" value="Unassembled WGS sequence"/>
</dbReference>
<protein>
    <submittedName>
        <fullName evidence="1">Uncharacterized protein</fullName>
    </submittedName>
</protein>
<keyword evidence="2" id="KW-1185">Reference proteome</keyword>
<dbReference type="EMBL" id="BGZK01000516">
    <property type="protein sequence ID" value="GBP48067.1"/>
    <property type="molecule type" value="Genomic_DNA"/>
</dbReference>